<dbReference type="Proteomes" id="UP000176628">
    <property type="component" value="Unassembled WGS sequence"/>
</dbReference>
<dbReference type="Gene3D" id="3.90.550.10">
    <property type="entry name" value="Spore Coat Polysaccharide Biosynthesis Protein SpsA, Chain A"/>
    <property type="match status" value="1"/>
</dbReference>
<proteinExistence type="predicted"/>
<evidence type="ECO:0000259" key="1">
    <source>
        <dbReference type="Pfam" id="PF00535"/>
    </source>
</evidence>
<accession>A0A1F5G399</accession>
<dbReference type="PANTHER" id="PTHR43685:SF2">
    <property type="entry name" value="GLYCOSYLTRANSFERASE 2-LIKE DOMAIN-CONTAINING PROTEIN"/>
    <property type="match status" value="1"/>
</dbReference>
<dbReference type="Pfam" id="PF00535">
    <property type="entry name" value="Glycos_transf_2"/>
    <property type="match status" value="1"/>
</dbReference>
<dbReference type="InterPro" id="IPR001173">
    <property type="entry name" value="Glyco_trans_2-like"/>
</dbReference>
<reference evidence="2 3" key="1">
    <citation type="journal article" date="2016" name="Nat. Commun.">
        <title>Thousands of microbial genomes shed light on interconnected biogeochemical processes in an aquifer system.</title>
        <authorList>
            <person name="Anantharaman K."/>
            <person name="Brown C.T."/>
            <person name="Hug L.A."/>
            <person name="Sharon I."/>
            <person name="Castelle C.J."/>
            <person name="Probst A.J."/>
            <person name="Thomas B.C."/>
            <person name="Singh A."/>
            <person name="Wilkins M.J."/>
            <person name="Karaoz U."/>
            <person name="Brodie E.L."/>
            <person name="Williams K.H."/>
            <person name="Hubbard S.S."/>
            <person name="Banfield J.F."/>
        </authorList>
    </citation>
    <scope>NUCLEOTIDE SEQUENCE [LARGE SCALE GENOMIC DNA]</scope>
</reference>
<dbReference type="InterPro" id="IPR050834">
    <property type="entry name" value="Glycosyltransf_2"/>
</dbReference>
<comment type="caution">
    <text evidence="2">The sequence shown here is derived from an EMBL/GenBank/DDBJ whole genome shotgun (WGS) entry which is preliminary data.</text>
</comment>
<feature type="domain" description="Glycosyltransferase 2-like" evidence="1">
    <location>
        <begin position="7"/>
        <end position="162"/>
    </location>
</feature>
<dbReference type="EMBL" id="MFAV01000020">
    <property type="protein sequence ID" value="OGD86317.1"/>
    <property type="molecule type" value="Genomic_DNA"/>
</dbReference>
<dbReference type="SUPFAM" id="SSF53448">
    <property type="entry name" value="Nucleotide-diphospho-sugar transferases"/>
    <property type="match status" value="1"/>
</dbReference>
<gene>
    <name evidence="2" type="ORF">A2Z23_00160</name>
</gene>
<evidence type="ECO:0000313" key="2">
    <source>
        <dbReference type="EMBL" id="OGD86317.1"/>
    </source>
</evidence>
<dbReference type="InterPro" id="IPR029044">
    <property type="entry name" value="Nucleotide-diphossugar_trans"/>
</dbReference>
<name>A0A1F5G399_9BACT</name>
<evidence type="ECO:0000313" key="3">
    <source>
        <dbReference type="Proteomes" id="UP000176628"/>
    </source>
</evidence>
<protein>
    <recommendedName>
        <fullName evidence="1">Glycosyltransferase 2-like domain-containing protein</fullName>
    </recommendedName>
</protein>
<organism evidence="2 3">
    <name type="scientific">Candidatus Curtissbacteria bacterium RBG_16_39_7</name>
    <dbReference type="NCBI Taxonomy" id="1797707"/>
    <lineage>
        <taxon>Bacteria</taxon>
        <taxon>Candidatus Curtissiibacteriota</taxon>
    </lineage>
</organism>
<sequence>MQKSSVSFVIRTKNEERLIGTVLENLNQQTFRNFEIIVVDSGSTDKTLEIIGDFSIKLIQIKPREFNFSYALNLGIKNSKGKYIAIISGHSIPISKTWLADGLNNFQNRKVAAVTGYYNEVPIGYFSEKLGRSFSRLYQNKRLNFCPWMTNTNALIKKSLWEKYPFDEKLTKGCEDYDWASEMLARDYNVIKDPKFSVFHSHLTLGKPGYLQMVPIWEKIVTIIDKRNRPRKSFSRLRT</sequence>
<dbReference type="AlphaFoldDB" id="A0A1F5G399"/>
<dbReference type="PANTHER" id="PTHR43685">
    <property type="entry name" value="GLYCOSYLTRANSFERASE"/>
    <property type="match status" value="1"/>
</dbReference>